<protein>
    <submittedName>
        <fullName evidence="1">Uncharacterized protein</fullName>
    </submittedName>
</protein>
<accession>A0A6M3LUF7</accession>
<name>A0A6M3LUF7_9ZZZZ</name>
<dbReference type="AlphaFoldDB" id="A0A6M3LUF7"/>
<evidence type="ECO:0000313" key="1">
    <source>
        <dbReference type="EMBL" id="QJA97184.1"/>
    </source>
</evidence>
<sequence>MEGEKMRILDVDVLLDRIEHLMERATTNVAMMLGLGLPGAAAAFGRQVILYKIFHEMVEDLAFDDEDDEPDA</sequence>
<reference evidence="1" key="1">
    <citation type="submission" date="2020-03" db="EMBL/GenBank/DDBJ databases">
        <title>The deep terrestrial virosphere.</title>
        <authorList>
            <person name="Holmfeldt K."/>
            <person name="Nilsson E."/>
            <person name="Simone D."/>
            <person name="Lopez-Fernandez M."/>
            <person name="Wu X."/>
            <person name="de Brujin I."/>
            <person name="Lundin D."/>
            <person name="Andersson A."/>
            <person name="Bertilsson S."/>
            <person name="Dopson M."/>
        </authorList>
    </citation>
    <scope>NUCLEOTIDE SEQUENCE</scope>
    <source>
        <strain evidence="1">MM415B06522</strain>
    </source>
</reference>
<gene>
    <name evidence="1" type="ORF">MM415B06522_0006</name>
</gene>
<proteinExistence type="predicted"/>
<dbReference type="EMBL" id="MT143470">
    <property type="protein sequence ID" value="QJA97184.1"/>
    <property type="molecule type" value="Genomic_DNA"/>
</dbReference>
<organism evidence="1">
    <name type="scientific">viral metagenome</name>
    <dbReference type="NCBI Taxonomy" id="1070528"/>
    <lineage>
        <taxon>unclassified sequences</taxon>
        <taxon>metagenomes</taxon>
        <taxon>organismal metagenomes</taxon>
    </lineage>
</organism>